<keyword evidence="3" id="KW-1185">Reference proteome</keyword>
<dbReference type="Gene3D" id="2.60.200.40">
    <property type="match status" value="1"/>
</dbReference>
<dbReference type="PROSITE" id="PS50146">
    <property type="entry name" value="DAGK"/>
    <property type="match status" value="1"/>
</dbReference>
<dbReference type="Proteomes" id="UP001548590">
    <property type="component" value="Unassembled WGS sequence"/>
</dbReference>
<sequence length="344" mass="36458">MTAAPAASASPRTPFRDRSLTVHLLTTEAHAEAARDLAAALESPVQTPGCNCCIYVAAEPSELPALARAAARAAKQDGILVAVGGDGSLNAVAQAAWEQDVPMSALACGTFNFFAREHGLPDTPERAAAVLQDAFEHGLPTPVQVGRVNDRVFLVNASLGLYPELLVEREQASRRFGRHRLVALISAAWSIAGGIRRKLLTISGCPTEAGEGLAPFHATTLFAGRNTLQLARLGMPDTRKIAAGALGVIVHQPESRWSLAGLLLRAACGMLTTHPRIHSFAAGAFEVAPTRPGRRQRMLVACDGEPLPMTLPLHFSVEARPLRLLAPRDALAEVRPPLRADCAA</sequence>
<dbReference type="InterPro" id="IPR017438">
    <property type="entry name" value="ATP-NAD_kinase_N"/>
</dbReference>
<gene>
    <name evidence="2" type="ORF">ABVT11_18950</name>
</gene>
<dbReference type="Gene3D" id="3.40.50.10330">
    <property type="entry name" value="Probable inorganic polyphosphate/atp-NAD kinase, domain 1"/>
    <property type="match status" value="1"/>
</dbReference>
<dbReference type="GO" id="GO:0016301">
    <property type="term" value="F:kinase activity"/>
    <property type="evidence" value="ECO:0007669"/>
    <property type="project" value="UniProtKB-KW"/>
</dbReference>
<evidence type="ECO:0000259" key="1">
    <source>
        <dbReference type="PROSITE" id="PS50146"/>
    </source>
</evidence>
<dbReference type="InterPro" id="IPR050187">
    <property type="entry name" value="Lipid_Phosphate_FormReg"/>
</dbReference>
<name>A0ABV2CVI4_9RHOO</name>
<comment type="caution">
    <text evidence="2">The sequence shown here is derived from an EMBL/GenBank/DDBJ whole genome shotgun (WGS) entry which is preliminary data.</text>
</comment>
<dbReference type="InterPro" id="IPR001206">
    <property type="entry name" value="Diacylglycerol_kinase_cat_dom"/>
</dbReference>
<protein>
    <submittedName>
        <fullName evidence="2">Diacylglycerol kinase family protein</fullName>
    </submittedName>
</protein>
<evidence type="ECO:0000313" key="2">
    <source>
        <dbReference type="EMBL" id="MET1491926.1"/>
    </source>
</evidence>
<reference evidence="2 3" key="1">
    <citation type="submission" date="2024-07" db="EMBL/GenBank/DDBJ databases">
        <title>Uliginosibacterium paludis KCTC:42655.</title>
        <authorList>
            <person name="Kim M.K."/>
        </authorList>
    </citation>
    <scope>NUCLEOTIDE SEQUENCE [LARGE SCALE GENOMIC DNA]</scope>
    <source>
        <strain evidence="2 3">KCTC 42655</strain>
    </source>
</reference>
<dbReference type="Pfam" id="PF00781">
    <property type="entry name" value="DAGK_cat"/>
    <property type="match status" value="1"/>
</dbReference>
<dbReference type="InterPro" id="IPR016064">
    <property type="entry name" value="NAD/diacylglycerol_kinase_sf"/>
</dbReference>
<organism evidence="2 3">
    <name type="scientific">Uliginosibacterium paludis</name>
    <dbReference type="NCBI Taxonomy" id="1615952"/>
    <lineage>
        <taxon>Bacteria</taxon>
        <taxon>Pseudomonadati</taxon>
        <taxon>Pseudomonadota</taxon>
        <taxon>Betaproteobacteria</taxon>
        <taxon>Rhodocyclales</taxon>
        <taxon>Zoogloeaceae</taxon>
        <taxon>Uliginosibacterium</taxon>
    </lineage>
</organism>
<dbReference type="RefSeq" id="WP_345927983.1">
    <property type="nucleotide sequence ID" value="NZ_JBDIVF010000005.1"/>
</dbReference>
<dbReference type="EMBL" id="JBEWLZ010000017">
    <property type="protein sequence ID" value="MET1491926.1"/>
    <property type="molecule type" value="Genomic_DNA"/>
</dbReference>
<feature type="domain" description="DAGKc" evidence="1">
    <location>
        <begin position="48"/>
        <end position="152"/>
    </location>
</feature>
<proteinExistence type="predicted"/>
<accession>A0ABV2CVI4</accession>
<keyword evidence="2" id="KW-0418">Kinase</keyword>
<keyword evidence="2" id="KW-0808">Transferase</keyword>
<dbReference type="PANTHER" id="PTHR12358:SF54">
    <property type="entry name" value="SPHINGOSINE KINASE RELATED PROTEIN"/>
    <property type="match status" value="1"/>
</dbReference>
<dbReference type="SUPFAM" id="SSF111331">
    <property type="entry name" value="NAD kinase/diacylglycerol kinase-like"/>
    <property type="match status" value="1"/>
</dbReference>
<dbReference type="PANTHER" id="PTHR12358">
    <property type="entry name" value="SPHINGOSINE KINASE"/>
    <property type="match status" value="1"/>
</dbReference>
<evidence type="ECO:0000313" key="3">
    <source>
        <dbReference type="Proteomes" id="UP001548590"/>
    </source>
</evidence>